<dbReference type="EMBL" id="ALJF01000016">
    <property type="protein sequence ID" value="EKF57692.1"/>
    <property type="molecule type" value="Genomic_DNA"/>
</dbReference>
<dbReference type="Proteomes" id="UP000007123">
    <property type="component" value="Unassembled WGS sequence"/>
</dbReference>
<organism evidence="1 2">
    <name type="scientific">Agrobacterium albertimagni AOL15</name>
    <dbReference type="NCBI Taxonomy" id="1156935"/>
    <lineage>
        <taxon>Bacteria</taxon>
        <taxon>Pseudomonadati</taxon>
        <taxon>Pseudomonadota</taxon>
        <taxon>Alphaproteobacteria</taxon>
        <taxon>Hyphomicrobiales</taxon>
        <taxon>Rhizobiaceae</taxon>
        <taxon>Rhizobium/Agrobacterium group</taxon>
        <taxon>Agrobacterium</taxon>
    </lineage>
</organism>
<dbReference type="NCBIfam" id="TIGR03661">
    <property type="entry name" value="T1SS_VCA0849"/>
    <property type="match status" value="1"/>
</dbReference>
<accession>K2QRN4</accession>
<dbReference type="SUPFAM" id="SSF51120">
    <property type="entry name" value="beta-Roll"/>
    <property type="match status" value="1"/>
</dbReference>
<dbReference type="PANTHER" id="PTHR39431:SF1">
    <property type="entry name" value="FRPA_C-RELATED PROTEIN"/>
    <property type="match status" value="1"/>
</dbReference>
<sequence length="297" mass="30474">MTIAGVGYGKLTASNFVAAADPIILDLDKNGFDLSSIGAGVMFDINADGHKDQMGWTSKDGILALDLDGNGLIDNGSEIFTPDFNGGQFASGVAALASLDTNGDGKIDASDDAFSKLKIWVDANNNGISDEGELSSLFDNGVTSISLTTDNTGGQEDGQTVFSTGTFTFADGSTGDFMEVGFDTIFGSDADPLTVMGTDGDDILHGGMGQVVMTGGVGNDTFVFDGTALDELDVADVITDFNGDGDVLDVTALLDSLLGEQASAETAASHLRATVEDGNTTVSVQTGADTWKDVVVL</sequence>
<proteinExistence type="predicted"/>
<name>K2QRN4_9HYPH</name>
<gene>
    <name evidence="1" type="ORF">QWE_19393</name>
</gene>
<comment type="caution">
    <text evidence="1">The sequence shown here is derived from an EMBL/GenBank/DDBJ whole genome shotgun (WGS) entry which is preliminary data.</text>
</comment>
<dbReference type="STRING" id="1156935.QWE_19393"/>
<dbReference type="InterPro" id="IPR019960">
    <property type="entry name" value="T1SS_VCA0849"/>
</dbReference>
<feature type="non-terminal residue" evidence="1">
    <location>
        <position position="297"/>
    </location>
</feature>
<evidence type="ECO:0000313" key="2">
    <source>
        <dbReference type="Proteomes" id="UP000007123"/>
    </source>
</evidence>
<protein>
    <submittedName>
        <fullName evidence="1">Hemolysin-type calcium-binding protein</fullName>
    </submittedName>
</protein>
<dbReference type="AlphaFoldDB" id="K2QRN4"/>
<dbReference type="eggNOG" id="COG2931">
    <property type="taxonomic scope" value="Bacteria"/>
</dbReference>
<evidence type="ECO:0000313" key="1">
    <source>
        <dbReference type="EMBL" id="EKF57692.1"/>
    </source>
</evidence>
<dbReference type="PANTHER" id="PTHR39431">
    <property type="entry name" value="FRPA/C-RELATED PROTEIN"/>
    <property type="match status" value="1"/>
</dbReference>
<dbReference type="InterPro" id="IPR011049">
    <property type="entry name" value="Serralysin-like_metalloprot_C"/>
</dbReference>
<reference evidence="1 2" key="1">
    <citation type="journal article" date="2012" name="J. Bacteriol.">
        <title>Draft Genome Sequence of Agrobacterium albertimagni Strain AOL15.</title>
        <authorList>
            <person name="Trimble W.L."/>
            <person name="Phung le T."/>
            <person name="Meyer F."/>
            <person name="Gilbert J.A."/>
            <person name="Silver S."/>
        </authorList>
    </citation>
    <scope>NUCLEOTIDE SEQUENCE [LARGE SCALE GENOMIC DNA]</scope>
    <source>
        <strain evidence="1 2">AOL15</strain>
    </source>
</reference>
<keyword evidence="2" id="KW-1185">Reference proteome</keyword>
<dbReference type="Gene3D" id="2.150.10.10">
    <property type="entry name" value="Serralysin-like metalloprotease, C-terminal"/>
    <property type="match status" value="1"/>
</dbReference>